<evidence type="ECO:0000313" key="2">
    <source>
        <dbReference type="Proteomes" id="UP000821845"/>
    </source>
</evidence>
<organism evidence="1 2">
    <name type="scientific">Hyalomma asiaticum</name>
    <name type="common">Tick</name>
    <dbReference type="NCBI Taxonomy" id="266040"/>
    <lineage>
        <taxon>Eukaryota</taxon>
        <taxon>Metazoa</taxon>
        <taxon>Ecdysozoa</taxon>
        <taxon>Arthropoda</taxon>
        <taxon>Chelicerata</taxon>
        <taxon>Arachnida</taxon>
        <taxon>Acari</taxon>
        <taxon>Parasitiformes</taxon>
        <taxon>Ixodida</taxon>
        <taxon>Ixodoidea</taxon>
        <taxon>Ixodidae</taxon>
        <taxon>Hyalomminae</taxon>
        <taxon>Hyalomma</taxon>
    </lineage>
</organism>
<dbReference type="Proteomes" id="UP000821845">
    <property type="component" value="Chromosome 5"/>
</dbReference>
<name>A0ACB7S994_HYAAI</name>
<reference evidence="1" key="1">
    <citation type="submission" date="2020-05" db="EMBL/GenBank/DDBJ databases">
        <title>Large-scale comparative analyses of tick genomes elucidate their genetic diversity and vector capacities.</title>
        <authorList>
            <person name="Jia N."/>
            <person name="Wang J."/>
            <person name="Shi W."/>
            <person name="Du L."/>
            <person name="Sun Y."/>
            <person name="Zhan W."/>
            <person name="Jiang J."/>
            <person name="Wang Q."/>
            <person name="Zhang B."/>
            <person name="Ji P."/>
            <person name="Sakyi L.B."/>
            <person name="Cui X."/>
            <person name="Yuan T."/>
            <person name="Jiang B."/>
            <person name="Yang W."/>
            <person name="Lam T.T.-Y."/>
            <person name="Chang Q."/>
            <person name="Ding S."/>
            <person name="Wang X."/>
            <person name="Zhu J."/>
            <person name="Ruan X."/>
            <person name="Zhao L."/>
            <person name="Wei J."/>
            <person name="Que T."/>
            <person name="Du C."/>
            <person name="Cheng J."/>
            <person name="Dai P."/>
            <person name="Han X."/>
            <person name="Huang E."/>
            <person name="Gao Y."/>
            <person name="Liu J."/>
            <person name="Shao H."/>
            <person name="Ye R."/>
            <person name="Li L."/>
            <person name="Wei W."/>
            <person name="Wang X."/>
            <person name="Wang C."/>
            <person name="Yang T."/>
            <person name="Huo Q."/>
            <person name="Li W."/>
            <person name="Guo W."/>
            <person name="Chen H."/>
            <person name="Zhou L."/>
            <person name="Ni X."/>
            <person name="Tian J."/>
            <person name="Zhou Y."/>
            <person name="Sheng Y."/>
            <person name="Liu T."/>
            <person name="Pan Y."/>
            <person name="Xia L."/>
            <person name="Li J."/>
            <person name="Zhao F."/>
            <person name="Cao W."/>
        </authorList>
    </citation>
    <scope>NUCLEOTIDE SEQUENCE</scope>
    <source>
        <strain evidence="1">Hyas-2018</strain>
    </source>
</reference>
<keyword evidence="2" id="KW-1185">Reference proteome</keyword>
<accession>A0ACB7S994</accession>
<sequence length="122" mass="13556">MLMDRLVLGIPDIIVQQRLLVEKNMIFATAYDAAVPAECAAKHQRAIGSERHEIPDAKATMATQRLKKGRDEKVSGAQSERLRFLYVGNHAAYRCKFKNAVCLNLSSKSPAAKSLGRKKMGR</sequence>
<dbReference type="EMBL" id="CM023485">
    <property type="protein sequence ID" value="KAH6930642.1"/>
    <property type="molecule type" value="Genomic_DNA"/>
</dbReference>
<gene>
    <name evidence="1" type="ORF">HPB50_015939</name>
</gene>
<evidence type="ECO:0000313" key="1">
    <source>
        <dbReference type="EMBL" id="KAH6930642.1"/>
    </source>
</evidence>
<proteinExistence type="predicted"/>
<comment type="caution">
    <text evidence="1">The sequence shown here is derived from an EMBL/GenBank/DDBJ whole genome shotgun (WGS) entry which is preliminary data.</text>
</comment>
<protein>
    <submittedName>
        <fullName evidence="1">Uncharacterized protein</fullName>
    </submittedName>
</protein>